<dbReference type="PROSITE" id="PS50943">
    <property type="entry name" value="HTH_CROC1"/>
    <property type="match status" value="1"/>
</dbReference>
<dbReference type="SUPFAM" id="SSF47413">
    <property type="entry name" value="lambda repressor-like DNA-binding domains"/>
    <property type="match status" value="1"/>
</dbReference>
<feature type="domain" description="HTH cro/C1-type" evidence="1">
    <location>
        <begin position="11"/>
        <end position="65"/>
    </location>
</feature>
<gene>
    <name evidence="2" type="ORF">FHG64_12705</name>
</gene>
<evidence type="ECO:0000313" key="2">
    <source>
        <dbReference type="EMBL" id="QCY70194.1"/>
    </source>
</evidence>
<dbReference type="EMBL" id="CP040812">
    <property type="protein sequence ID" value="QCY70194.1"/>
    <property type="molecule type" value="Genomic_DNA"/>
</dbReference>
<dbReference type="Gene3D" id="1.10.260.40">
    <property type="entry name" value="lambda repressor-like DNA-binding domains"/>
    <property type="match status" value="1"/>
</dbReference>
<reference evidence="2 3" key="1">
    <citation type="submission" date="2019-06" db="EMBL/GenBank/DDBJ databases">
        <title>Complete genome sequence of Antarcticibacterium flavum KCTC 52984T from an Antarctic marine sediment.</title>
        <authorList>
            <person name="Lee Y.M."/>
            <person name="Shin S.C."/>
        </authorList>
    </citation>
    <scope>NUCLEOTIDE SEQUENCE [LARGE SCALE GENOMIC DNA]</scope>
    <source>
        <strain evidence="2 3">KCTC 52984</strain>
    </source>
</reference>
<evidence type="ECO:0000313" key="3">
    <source>
        <dbReference type="Proteomes" id="UP000309016"/>
    </source>
</evidence>
<dbReference type="Pfam" id="PF13560">
    <property type="entry name" value="HTH_31"/>
    <property type="match status" value="1"/>
</dbReference>
<accession>A0A5B7X3S3</accession>
<dbReference type="RefSeq" id="WP_139066756.1">
    <property type="nucleotide sequence ID" value="NZ_CP040812.1"/>
</dbReference>
<dbReference type="KEGG" id="afla:FHG64_12705"/>
<dbReference type="InterPro" id="IPR001387">
    <property type="entry name" value="Cro/C1-type_HTH"/>
</dbReference>
<name>A0A5B7X3S3_9FLAO</name>
<keyword evidence="3" id="KW-1185">Reference proteome</keyword>
<dbReference type="InterPro" id="IPR010982">
    <property type="entry name" value="Lambda_DNA-bd_dom_sf"/>
</dbReference>
<dbReference type="OrthoDB" id="4762426at2"/>
<dbReference type="CDD" id="cd00093">
    <property type="entry name" value="HTH_XRE"/>
    <property type="match status" value="1"/>
</dbReference>
<proteinExistence type="predicted"/>
<sequence>MDRNSSIGQILRERREKKGLLLRQVAALLNIDSAILSKIERGERKARKEQILQLAEILDLNQEDLVVHYLSEKILYEIRDEQLAEKALQVAERKLKYNAQKYNQD</sequence>
<dbReference type="AlphaFoldDB" id="A0A5B7X3S3"/>
<evidence type="ECO:0000259" key="1">
    <source>
        <dbReference type="PROSITE" id="PS50943"/>
    </source>
</evidence>
<protein>
    <submittedName>
        <fullName evidence="2">Helix-turn-helix transcriptional regulator</fullName>
    </submittedName>
</protein>
<dbReference type="Proteomes" id="UP000309016">
    <property type="component" value="Chromosome"/>
</dbReference>
<dbReference type="SMART" id="SM00530">
    <property type="entry name" value="HTH_XRE"/>
    <property type="match status" value="1"/>
</dbReference>
<organism evidence="2 3">
    <name type="scientific">Antarcticibacterium flavum</name>
    <dbReference type="NCBI Taxonomy" id="2058175"/>
    <lineage>
        <taxon>Bacteria</taxon>
        <taxon>Pseudomonadati</taxon>
        <taxon>Bacteroidota</taxon>
        <taxon>Flavobacteriia</taxon>
        <taxon>Flavobacteriales</taxon>
        <taxon>Flavobacteriaceae</taxon>
        <taxon>Antarcticibacterium</taxon>
    </lineage>
</organism>
<dbReference type="GO" id="GO:0003677">
    <property type="term" value="F:DNA binding"/>
    <property type="evidence" value="ECO:0007669"/>
    <property type="project" value="InterPro"/>
</dbReference>